<name>A0ACC0Q1J0_RHOML</name>
<protein>
    <submittedName>
        <fullName evidence="1">Uncharacterized protein</fullName>
    </submittedName>
</protein>
<dbReference type="Proteomes" id="UP001062846">
    <property type="component" value="Chromosome 1"/>
</dbReference>
<evidence type="ECO:0000313" key="2">
    <source>
        <dbReference type="Proteomes" id="UP001062846"/>
    </source>
</evidence>
<keyword evidence="2" id="KW-1185">Reference proteome</keyword>
<comment type="caution">
    <text evidence="1">The sequence shown here is derived from an EMBL/GenBank/DDBJ whole genome shotgun (WGS) entry which is preliminary data.</text>
</comment>
<sequence>MCLTVIYYGITKKIGAPAISNSWVRHLPHVYVIGCSGTQGVDYLLKHRKSGGVDVTLHPEELEAMDDALPAKYYEEVREAEEEKLRSLREDFSEMVAEYEKNRNKKIQEKQGKLKRNV</sequence>
<dbReference type="EMBL" id="CM046388">
    <property type="protein sequence ID" value="KAI8571259.1"/>
    <property type="molecule type" value="Genomic_DNA"/>
</dbReference>
<gene>
    <name evidence="1" type="ORF">RHMOL_Rhmol01G0105500</name>
</gene>
<reference evidence="1" key="1">
    <citation type="submission" date="2022-02" db="EMBL/GenBank/DDBJ databases">
        <title>Plant Genome Project.</title>
        <authorList>
            <person name="Zhang R.-G."/>
        </authorList>
    </citation>
    <scope>NUCLEOTIDE SEQUENCE</scope>
    <source>
        <strain evidence="1">AT1</strain>
    </source>
</reference>
<accession>A0ACC0Q1J0</accession>
<evidence type="ECO:0000313" key="1">
    <source>
        <dbReference type="EMBL" id="KAI8571259.1"/>
    </source>
</evidence>
<organism evidence="1 2">
    <name type="scientific">Rhododendron molle</name>
    <name type="common">Chinese azalea</name>
    <name type="synonym">Azalea mollis</name>
    <dbReference type="NCBI Taxonomy" id="49168"/>
    <lineage>
        <taxon>Eukaryota</taxon>
        <taxon>Viridiplantae</taxon>
        <taxon>Streptophyta</taxon>
        <taxon>Embryophyta</taxon>
        <taxon>Tracheophyta</taxon>
        <taxon>Spermatophyta</taxon>
        <taxon>Magnoliopsida</taxon>
        <taxon>eudicotyledons</taxon>
        <taxon>Gunneridae</taxon>
        <taxon>Pentapetalae</taxon>
        <taxon>asterids</taxon>
        <taxon>Ericales</taxon>
        <taxon>Ericaceae</taxon>
        <taxon>Ericoideae</taxon>
        <taxon>Rhodoreae</taxon>
        <taxon>Rhododendron</taxon>
    </lineage>
</organism>
<proteinExistence type="predicted"/>